<evidence type="ECO:0008006" key="4">
    <source>
        <dbReference type="Google" id="ProtNLM"/>
    </source>
</evidence>
<accession>A0ABV3PWA6</accession>
<reference evidence="2 3" key="1">
    <citation type="submission" date="2024-07" db="EMBL/GenBank/DDBJ databases">
        <title>Description of Labrys sedimenti sp. nov., isolated from a diclofenac-degrading enrichment culture.</title>
        <authorList>
            <person name="Tancsics A."/>
            <person name="Csepanyi A."/>
        </authorList>
    </citation>
    <scope>NUCLEOTIDE SEQUENCE [LARGE SCALE GENOMIC DNA]</scope>
    <source>
        <strain evidence="2 3">LMG 23578</strain>
    </source>
</reference>
<organism evidence="2 3">
    <name type="scientific">Labrys neptuniae</name>
    <dbReference type="NCBI Taxonomy" id="376174"/>
    <lineage>
        <taxon>Bacteria</taxon>
        <taxon>Pseudomonadati</taxon>
        <taxon>Pseudomonadota</taxon>
        <taxon>Alphaproteobacteria</taxon>
        <taxon>Hyphomicrobiales</taxon>
        <taxon>Xanthobacteraceae</taxon>
        <taxon>Labrys</taxon>
    </lineage>
</organism>
<evidence type="ECO:0000313" key="3">
    <source>
        <dbReference type="Proteomes" id="UP001555786"/>
    </source>
</evidence>
<dbReference type="EMBL" id="JBFNQD010000019">
    <property type="protein sequence ID" value="MEW9309932.1"/>
    <property type="molecule type" value="Genomic_DNA"/>
</dbReference>
<protein>
    <recommendedName>
        <fullName evidence="4">DUF3899 domain-containing protein</fullName>
    </recommendedName>
</protein>
<comment type="caution">
    <text evidence="2">The sequence shown here is derived from an EMBL/GenBank/DDBJ whole genome shotgun (WGS) entry which is preliminary data.</text>
</comment>
<dbReference type="RefSeq" id="WP_367626504.1">
    <property type="nucleotide sequence ID" value="NZ_JBFNQD010000019.1"/>
</dbReference>
<keyword evidence="1" id="KW-1133">Transmembrane helix</keyword>
<keyword evidence="1" id="KW-0812">Transmembrane</keyword>
<keyword evidence="3" id="KW-1185">Reference proteome</keyword>
<feature type="transmembrane region" description="Helical" evidence="1">
    <location>
        <begin position="6"/>
        <end position="29"/>
    </location>
</feature>
<evidence type="ECO:0000313" key="2">
    <source>
        <dbReference type="EMBL" id="MEW9309932.1"/>
    </source>
</evidence>
<feature type="transmembrane region" description="Helical" evidence="1">
    <location>
        <begin position="87"/>
        <end position="108"/>
    </location>
</feature>
<evidence type="ECO:0000256" key="1">
    <source>
        <dbReference type="SAM" id="Phobius"/>
    </source>
</evidence>
<name>A0ABV3PWA6_9HYPH</name>
<gene>
    <name evidence="2" type="ORF">ABXS05_30595</name>
</gene>
<keyword evidence="1" id="KW-0472">Membrane</keyword>
<dbReference type="Proteomes" id="UP001555786">
    <property type="component" value="Unassembled WGS sequence"/>
</dbReference>
<sequence length="110" mass="11829">MNIWLFAAGFCLMFICGIVLKLSVIGTIARSLQKLLTNALFGWFLRKTGTDHPATRKAASLVGYNVAGAEGSAEHLNKLRLKPRDKIIGYTSLAGAAGGFVLCCYAMLGY</sequence>
<proteinExistence type="predicted"/>